<keyword evidence="6 9" id="KW-0255">Endonuclease</keyword>
<dbReference type="PANTHER" id="PTHR46986">
    <property type="entry name" value="ENDORIBONUCLEASE YBEY, CHLOROPLASTIC"/>
    <property type="match status" value="1"/>
</dbReference>
<keyword evidence="11" id="KW-1185">Reference proteome</keyword>
<dbReference type="InterPro" id="IPR023091">
    <property type="entry name" value="MetalPrtase_cat_dom_sf_prd"/>
</dbReference>
<keyword evidence="5 9" id="KW-0479">Metal-binding</keyword>
<dbReference type="GO" id="GO:0004521">
    <property type="term" value="F:RNA endonuclease activity"/>
    <property type="evidence" value="ECO:0007669"/>
    <property type="project" value="UniProtKB-UniRule"/>
</dbReference>
<dbReference type="PROSITE" id="PS01306">
    <property type="entry name" value="UPF0054"/>
    <property type="match status" value="1"/>
</dbReference>
<evidence type="ECO:0000256" key="2">
    <source>
        <dbReference type="ARBA" id="ARBA00022517"/>
    </source>
</evidence>
<evidence type="ECO:0000313" key="11">
    <source>
        <dbReference type="Proteomes" id="UP000050331"/>
    </source>
</evidence>
<feature type="binding site" evidence="9">
    <location>
        <position position="130"/>
    </location>
    <ligand>
        <name>Zn(2+)</name>
        <dbReference type="ChEBI" id="CHEBI:29105"/>
        <note>catalytic</note>
    </ligand>
</feature>
<dbReference type="Proteomes" id="UP000050331">
    <property type="component" value="Chromosome"/>
</dbReference>
<reference evidence="10 11" key="1">
    <citation type="submission" date="2016-01" db="EMBL/GenBank/DDBJ databases">
        <title>Complete genome sequence of strain Lentibacillus amyloliquefaciens LAM0015T isolated from saline sediment.</title>
        <authorList>
            <person name="Wang J.-L."/>
            <person name="He M.-X."/>
        </authorList>
    </citation>
    <scope>NUCLEOTIDE SEQUENCE [LARGE SCALE GENOMIC DNA]</scope>
    <source>
        <strain evidence="10 11">LAM0015</strain>
    </source>
</reference>
<evidence type="ECO:0000256" key="4">
    <source>
        <dbReference type="ARBA" id="ARBA00022722"/>
    </source>
</evidence>
<evidence type="ECO:0000256" key="5">
    <source>
        <dbReference type="ARBA" id="ARBA00022723"/>
    </source>
</evidence>
<dbReference type="GO" id="GO:0006364">
    <property type="term" value="P:rRNA processing"/>
    <property type="evidence" value="ECO:0007669"/>
    <property type="project" value="UniProtKB-UniRule"/>
</dbReference>
<dbReference type="OrthoDB" id="9807740at2"/>
<gene>
    <name evidence="9" type="primary">ybeY</name>
    <name evidence="10" type="ORF">AOX59_05565</name>
</gene>
<dbReference type="GO" id="GO:0004222">
    <property type="term" value="F:metalloendopeptidase activity"/>
    <property type="evidence" value="ECO:0007669"/>
    <property type="project" value="InterPro"/>
</dbReference>
<dbReference type="RefSeq" id="WP_068443003.1">
    <property type="nucleotide sequence ID" value="NZ_CP013862.1"/>
</dbReference>
<evidence type="ECO:0000256" key="1">
    <source>
        <dbReference type="ARBA" id="ARBA00010875"/>
    </source>
</evidence>
<dbReference type="NCBIfam" id="TIGR00043">
    <property type="entry name" value="rRNA maturation RNase YbeY"/>
    <property type="match status" value="1"/>
</dbReference>
<evidence type="ECO:0000256" key="9">
    <source>
        <dbReference type="HAMAP-Rule" id="MF_00009"/>
    </source>
</evidence>
<dbReference type="InterPro" id="IPR002036">
    <property type="entry name" value="YbeY"/>
</dbReference>
<dbReference type="Pfam" id="PF02130">
    <property type="entry name" value="YbeY"/>
    <property type="match status" value="1"/>
</dbReference>
<dbReference type="InterPro" id="IPR020549">
    <property type="entry name" value="YbeY_CS"/>
</dbReference>
<sequence>MHIDFHDQTNSVPVDDIDLVQRLLIFAGKKEAITSEAEVSVTFVSNQEIKEINRNYRQQDRPTDVISFAMQEKVGEEPEIIGEDHPLLLGDIVISVDKAKEQAEEYGHSLERELGFLTVHGFLHLLGYDHMNEQDEVEMFGRQNVILGEFGLER</sequence>
<dbReference type="STRING" id="1472767.AOX59_05565"/>
<comment type="cofactor">
    <cofactor evidence="9">
        <name>Zn(2+)</name>
        <dbReference type="ChEBI" id="CHEBI:29105"/>
    </cofactor>
    <text evidence="9">Binds 1 zinc ion.</text>
</comment>
<keyword evidence="7 9" id="KW-0378">Hydrolase</keyword>
<dbReference type="GO" id="GO:0008270">
    <property type="term" value="F:zinc ion binding"/>
    <property type="evidence" value="ECO:0007669"/>
    <property type="project" value="UniProtKB-UniRule"/>
</dbReference>
<dbReference type="EMBL" id="CP013862">
    <property type="protein sequence ID" value="ALX48116.1"/>
    <property type="molecule type" value="Genomic_DNA"/>
</dbReference>
<dbReference type="EC" id="3.1.-.-" evidence="9"/>
<name>A0A0U4FK27_9BACI</name>
<comment type="function">
    <text evidence="9">Single strand-specific metallo-endoribonuclease involved in late-stage 70S ribosome quality control and in maturation of the 3' terminus of the 16S rRNA.</text>
</comment>
<keyword evidence="2 9" id="KW-0690">Ribosome biogenesis</keyword>
<evidence type="ECO:0000313" key="10">
    <source>
        <dbReference type="EMBL" id="ALX48116.1"/>
    </source>
</evidence>
<dbReference type="Gene3D" id="3.40.390.30">
    <property type="entry name" value="Metalloproteases ('zincins'), catalytic domain"/>
    <property type="match status" value="1"/>
</dbReference>
<feature type="binding site" evidence="9">
    <location>
        <position position="120"/>
    </location>
    <ligand>
        <name>Zn(2+)</name>
        <dbReference type="ChEBI" id="CHEBI:29105"/>
        <note>catalytic</note>
    </ligand>
</feature>
<comment type="subcellular location">
    <subcellularLocation>
        <location evidence="9">Cytoplasm</location>
    </subcellularLocation>
</comment>
<comment type="similarity">
    <text evidence="1 9">Belongs to the endoribonuclease YbeY family.</text>
</comment>
<protein>
    <recommendedName>
        <fullName evidence="9">Endoribonuclease YbeY</fullName>
        <ecNumber evidence="9">3.1.-.-</ecNumber>
    </recommendedName>
</protein>
<keyword evidence="8 9" id="KW-0862">Zinc</keyword>
<organism evidence="10 11">
    <name type="scientific">Lentibacillus amyloliquefaciens</name>
    <dbReference type="NCBI Taxonomy" id="1472767"/>
    <lineage>
        <taxon>Bacteria</taxon>
        <taxon>Bacillati</taxon>
        <taxon>Bacillota</taxon>
        <taxon>Bacilli</taxon>
        <taxon>Bacillales</taxon>
        <taxon>Bacillaceae</taxon>
        <taxon>Lentibacillus</taxon>
    </lineage>
</organism>
<accession>A0A0U4FK27</accession>
<dbReference type="HAMAP" id="MF_00009">
    <property type="entry name" value="Endoribonucl_YbeY"/>
    <property type="match status" value="1"/>
</dbReference>
<keyword evidence="9" id="KW-0963">Cytoplasm</keyword>
<evidence type="ECO:0000256" key="3">
    <source>
        <dbReference type="ARBA" id="ARBA00022552"/>
    </source>
</evidence>
<proteinExistence type="inferred from homology"/>
<keyword evidence="3 9" id="KW-0698">rRNA processing</keyword>
<feature type="binding site" evidence="9">
    <location>
        <position position="124"/>
    </location>
    <ligand>
        <name>Zn(2+)</name>
        <dbReference type="ChEBI" id="CHEBI:29105"/>
        <note>catalytic</note>
    </ligand>
</feature>
<evidence type="ECO:0000256" key="7">
    <source>
        <dbReference type="ARBA" id="ARBA00022801"/>
    </source>
</evidence>
<dbReference type="PANTHER" id="PTHR46986:SF1">
    <property type="entry name" value="ENDORIBONUCLEASE YBEY, CHLOROPLASTIC"/>
    <property type="match status" value="1"/>
</dbReference>
<evidence type="ECO:0000256" key="8">
    <source>
        <dbReference type="ARBA" id="ARBA00022833"/>
    </source>
</evidence>
<evidence type="ECO:0000256" key="6">
    <source>
        <dbReference type="ARBA" id="ARBA00022759"/>
    </source>
</evidence>
<dbReference type="SUPFAM" id="SSF55486">
    <property type="entry name" value="Metalloproteases ('zincins'), catalytic domain"/>
    <property type="match status" value="1"/>
</dbReference>
<keyword evidence="4 9" id="KW-0540">Nuclease</keyword>
<dbReference type="AlphaFoldDB" id="A0A0U4FK27"/>
<dbReference type="GO" id="GO:0005737">
    <property type="term" value="C:cytoplasm"/>
    <property type="evidence" value="ECO:0007669"/>
    <property type="project" value="UniProtKB-SubCell"/>
</dbReference>
<dbReference type="KEGG" id="lao:AOX59_05565"/>